<dbReference type="Gene3D" id="3.40.630.30">
    <property type="match status" value="1"/>
</dbReference>
<name>A0A8J6I424_9FIRM</name>
<evidence type="ECO:0000259" key="3">
    <source>
        <dbReference type="PROSITE" id="PS51186"/>
    </source>
</evidence>
<dbReference type="SUPFAM" id="SSF55729">
    <property type="entry name" value="Acyl-CoA N-acyltransferases (Nat)"/>
    <property type="match status" value="1"/>
</dbReference>
<protein>
    <submittedName>
        <fullName evidence="4">N-acetyltransferase</fullName>
    </submittedName>
</protein>
<dbReference type="InterPro" id="IPR000182">
    <property type="entry name" value="GNAT_dom"/>
</dbReference>
<dbReference type="Pfam" id="PF13420">
    <property type="entry name" value="Acetyltransf_4"/>
    <property type="match status" value="1"/>
</dbReference>
<organism evidence="4 5">
    <name type="scientific">Capillibacterium thermochitinicola</name>
    <dbReference type="NCBI Taxonomy" id="2699427"/>
    <lineage>
        <taxon>Bacteria</taxon>
        <taxon>Bacillati</taxon>
        <taxon>Bacillota</taxon>
        <taxon>Capillibacterium</taxon>
    </lineage>
</organism>
<evidence type="ECO:0000256" key="2">
    <source>
        <dbReference type="ARBA" id="ARBA00023315"/>
    </source>
</evidence>
<proteinExistence type="predicted"/>
<dbReference type="GO" id="GO:0016747">
    <property type="term" value="F:acyltransferase activity, transferring groups other than amino-acyl groups"/>
    <property type="evidence" value="ECO:0007669"/>
    <property type="project" value="InterPro"/>
</dbReference>
<feature type="domain" description="N-acetyltransferase" evidence="3">
    <location>
        <begin position="5"/>
        <end position="164"/>
    </location>
</feature>
<accession>A0A8J6I424</accession>
<evidence type="ECO:0000256" key="1">
    <source>
        <dbReference type="ARBA" id="ARBA00022679"/>
    </source>
</evidence>
<dbReference type="Proteomes" id="UP000657177">
    <property type="component" value="Unassembled WGS sequence"/>
</dbReference>
<dbReference type="PROSITE" id="PS51186">
    <property type="entry name" value="GNAT"/>
    <property type="match status" value="1"/>
</dbReference>
<keyword evidence="2" id="KW-0012">Acyltransferase</keyword>
<dbReference type="PANTHER" id="PTHR43072:SF23">
    <property type="entry name" value="UPF0039 PROTEIN C11D3.02C"/>
    <property type="match status" value="1"/>
</dbReference>
<keyword evidence="1" id="KW-0808">Transferase</keyword>
<dbReference type="RefSeq" id="WP_181340561.1">
    <property type="nucleotide sequence ID" value="NZ_JAAKDE010000055.1"/>
</dbReference>
<reference evidence="4" key="1">
    <citation type="submission" date="2020-06" db="EMBL/GenBank/DDBJ databases">
        <title>Novel chitinolytic bacterium.</title>
        <authorList>
            <person name="Ungkulpasvich U."/>
            <person name="Kosugi A."/>
            <person name="Uke A."/>
        </authorList>
    </citation>
    <scope>NUCLEOTIDE SEQUENCE</scope>
    <source>
        <strain evidence="4">UUS1-1</strain>
    </source>
</reference>
<dbReference type="EMBL" id="JAAKDE010000055">
    <property type="protein sequence ID" value="MBA2134099.1"/>
    <property type="molecule type" value="Genomic_DNA"/>
</dbReference>
<dbReference type="CDD" id="cd04301">
    <property type="entry name" value="NAT_SF"/>
    <property type="match status" value="1"/>
</dbReference>
<evidence type="ECO:0000313" key="5">
    <source>
        <dbReference type="Proteomes" id="UP000657177"/>
    </source>
</evidence>
<keyword evidence="5" id="KW-1185">Reference proteome</keyword>
<evidence type="ECO:0000313" key="4">
    <source>
        <dbReference type="EMBL" id="MBA2134099.1"/>
    </source>
</evidence>
<sequence length="200" mass="23732">MLNDKKIRLATEDDSDSLLEIYAPYITNTTYTFEYDIPTIMEFKERIAKIRKYYPWLVCEINKRIAGYAYASRFREREAYKWSVSLSIYINQDHHRRGIGRALYFALIELLRLQGFYNAYVAVTVPNIKSERFHEAFGFKEVGVYHKAGYKFGSWHDVKCYELKIQEHSLSPIEPRTIDEISNTGEFRVIIEKAEQMIRE</sequence>
<gene>
    <name evidence="4" type="ORF">G5B42_11235</name>
</gene>
<dbReference type="AlphaFoldDB" id="A0A8J6I424"/>
<dbReference type="InterPro" id="IPR016181">
    <property type="entry name" value="Acyl_CoA_acyltransferase"/>
</dbReference>
<dbReference type="PANTHER" id="PTHR43072">
    <property type="entry name" value="N-ACETYLTRANSFERASE"/>
    <property type="match status" value="1"/>
</dbReference>
<comment type="caution">
    <text evidence="4">The sequence shown here is derived from an EMBL/GenBank/DDBJ whole genome shotgun (WGS) entry which is preliminary data.</text>
</comment>